<dbReference type="AlphaFoldDB" id="A0A364REN7"/>
<reference evidence="2 3" key="1">
    <citation type="submission" date="2018-06" db="EMBL/GenBank/DDBJ databases">
        <authorList>
            <person name="Liu Z.-W."/>
        </authorList>
    </citation>
    <scope>NUCLEOTIDE SEQUENCE [LARGE SCALE GENOMIC DNA]</scope>
    <source>
        <strain evidence="2 3">2b14</strain>
    </source>
</reference>
<dbReference type="PANTHER" id="PTHR31435">
    <property type="entry name" value="PROTEIN NATD1"/>
    <property type="match status" value="1"/>
</dbReference>
<dbReference type="InterPro" id="IPR045057">
    <property type="entry name" value="Gcn5-rel_NAT"/>
</dbReference>
<dbReference type="InterPro" id="IPR016181">
    <property type="entry name" value="Acyl_CoA_acyltransferase"/>
</dbReference>
<dbReference type="PROSITE" id="PS51729">
    <property type="entry name" value="GNAT_YJDJ"/>
    <property type="match status" value="1"/>
</dbReference>
<reference evidence="2 3" key="2">
    <citation type="submission" date="2018-07" db="EMBL/GenBank/DDBJ databases">
        <title>Pontibacter sp. 2b14 genomic sequence and assembly.</title>
        <authorList>
            <person name="Du Z.-J."/>
        </authorList>
    </citation>
    <scope>NUCLEOTIDE SEQUENCE [LARGE SCALE GENOMIC DNA]</scope>
    <source>
        <strain evidence="2 3">2b14</strain>
    </source>
</reference>
<dbReference type="RefSeq" id="WP_112304877.1">
    <property type="nucleotide sequence ID" value="NZ_QMDV01000002.1"/>
</dbReference>
<organism evidence="2 3">
    <name type="scientific">Pontibacter arcticus</name>
    <dbReference type="NCBI Taxonomy" id="2080288"/>
    <lineage>
        <taxon>Bacteria</taxon>
        <taxon>Pseudomonadati</taxon>
        <taxon>Bacteroidota</taxon>
        <taxon>Cytophagia</taxon>
        <taxon>Cytophagales</taxon>
        <taxon>Hymenobacteraceae</taxon>
        <taxon>Pontibacter</taxon>
    </lineage>
</organism>
<comment type="caution">
    <text evidence="2">The sequence shown here is derived from an EMBL/GenBank/DDBJ whole genome shotgun (WGS) entry which is preliminary data.</text>
</comment>
<sequence>MQVIHDEKDLRFYIEFEEGEAELTYTYPEEGVLDLDHTFVPEPQRGKGVADKLVKASMEFVKSKGYKFIPSCPAVDTYVKRHPEYKELEQEI</sequence>
<dbReference type="Pfam" id="PF14542">
    <property type="entry name" value="Acetyltransf_CG"/>
    <property type="match status" value="1"/>
</dbReference>
<name>A0A364REN7_9BACT</name>
<proteinExistence type="predicted"/>
<evidence type="ECO:0000313" key="3">
    <source>
        <dbReference type="Proteomes" id="UP000251692"/>
    </source>
</evidence>
<dbReference type="InterPro" id="IPR031165">
    <property type="entry name" value="GNAT_YJDJ"/>
</dbReference>
<dbReference type="SUPFAM" id="SSF55729">
    <property type="entry name" value="Acyl-CoA N-acyltransferases (Nat)"/>
    <property type="match status" value="1"/>
</dbReference>
<keyword evidence="3" id="KW-1185">Reference proteome</keyword>
<dbReference type="PANTHER" id="PTHR31435:SF9">
    <property type="entry name" value="PROTEIN NATD1"/>
    <property type="match status" value="1"/>
</dbReference>
<protein>
    <submittedName>
        <fullName evidence="2">N-acetyltransferase</fullName>
    </submittedName>
</protein>
<evidence type="ECO:0000313" key="2">
    <source>
        <dbReference type="EMBL" id="RAU82727.1"/>
    </source>
</evidence>
<dbReference type="OrthoDB" id="9793389at2"/>
<gene>
    <name evidence="2" type="ORF">DP923_05575</name>
</gene>
<dbReference type="Proteomes" id="UP000251692">
    <property type="component" value="Unassembled WGS sequence"/>
</dbReference>
<dbReference type="CDD" id="cd04301">
    <property type="entry name" value="NAT_SF"/>
    <property type="match status" value="1"/>
</dbReference>
<evidence type="ECO:0000259" key="1">
    <source>
        <dbReference type="PROSITE" id="PS51729"/>
    </source>
</evidence>
<dbReference type="GO" id="GO:0016740">
    <property type="term" value="F:transferase activity"/>
    <property type="evidence" value="ECO:0007669"/>
    <property type="project" value="UniProtKB-KW"/>
</dbReference>
<keyword evidence="2" id="KW-0808">Transferase</keyword>
<feature type="domain" description="N-acetyltransferase" evidence="1">
    <location>
        <begin position="4"/>
        <end position="90"/>
    </location>
</feature>
<dbReference type="EMBL" id="QMDV01000002">
    <property type="protein sequence ID" value="RAU82727.1"/>
    <property type="molecule type" value="Genomic_DNA"/>
</dbReference>
<dbReference type="Gene3D" id="3.40.630.30">
    <property type="match status" value="1"/>
</dbReference>
<accession>A0A364REN7</accession>